<keyword evidence="10" id="KW-0547">Nucleotide-binding</keyword>
<evidence type="ECO:0000313" key="28">
    <source>
        <dbReference type="Proteomes" id="UP000561045"/>
    </source>
</evidence>
<dbReference type="Pfam" id="PF00512">
    <property type="entry name" value="HisKA"/>
    <property type="match status" value="1"/>
</dbReference>
<keyword evidence="8 27" id="KW-0808">Transferase</keyword>
<dbReference type="InterPro" id="IPR036641">
    <property type="entry name" value="HPT_dom_sf"/>
</dbReference>
<dbReference type="PROSITE" id="PS50113">
    <property type="entry name" value="PAC"/>
    <property type="match status" value="1"/>
</dbReference>
<keyword evidence="14" id="KW-0902">Two-component regulatory system</keyword>
<evidence type="ECO:0000256" key="1">
    <source>
        <dbReference type="ARBA" id="ARBA00000085"/>
    </source>
</evidence>
<feature type="modified residue" description="4-aspartylphosphate" evidence="21">
    <location>
        <position position="740"/>
    </location>
</feature>
<dbReference type="Gene3D" id="3.30.450.20">
    <property type="entry name" value="PAS domain"/>
    <property type="match status" value="1"/>
</dbReference>
<dbReference type="FunFam" id="3.30.450.20:FF:000099">
    <property type="entry name" value="Sensory box sensor histidine kinase"/>
    <property type="match status" value="1"/>
</dbReference>
<evidence type="ECO:0000256" key="14">
    <source>
        <dbReference type="ARBA" id="ARBA00023012"/>
    </source>
</evidence>
<evidence type="ECO:0000259" key="23">
    <source>
        <dbReference type="PROSITE" id="PS50110"/>
    </source>
</evidence>
<dbReference type="EC" id="2.7.13.3" evidence="4"/>
<dbReference type="GO" id="GO:0000155">
    <property type="term" value="F:phosphorelay sensor kinase activity"/>
    <property type="evidence" value="ECO:0007669"/>
    <property type="project" value="InterPro"/>
</dbReference>
<keyword evidence="6" id="KW-0963">Cytoplasm</keyword>
<dbReference type="CDD" id="cd16922">
    <property type="entry name" value="HATPase_EvgS-ArcB-TorS-like"/>
    <property type="match status" value="1"/>
</dbReference>
<feature type="domain" description="Response regulatory" evidence="23">
    <location>
        <begin position="691"/>
        <end position="816"/>
    </location>
</feature>
<evidence type="ECO:0000256" key="20">
    <source>
        <dbReference type="PROSITE-ProRule" id="PRU00110"/>
    </source>
</evidence>
<evidence type="ECO:0000259" key="26">
    <source>
        <dbReference type="PROSITE" id="PS50894"/>
    </source>
</evidence>
<dbReference type="Gene3D" id="1.10.287.130">
    <property type="match status" value="1"/>
</dbReference>
<evidence type="ECO:0000256" key="21">
    <source>
        <dbReference type="PROSITE-ProRule" id="PRU00169"/>
    </source>
</evidence>
<dbReference type="SUPFAM" id="SSF55874">
    <property type="entry name" value="ATPase domain of HSP90 chaperone/DNA topoisomerase II/histidine kinase"/>
    <property type="match status" value="1"/>
</dbReference>
<keyword evidence="11 27" id="KW-0418">Kinase</keyword>
<dbReference type="EMBL" id="JACIET010000001">
    <property type="protein sequence ID" value="MBB4012072.1"/>
    <property type="molecule type" value="Genomic_DNA"/>
</dbReference>
<dbReference type="SMART" id="SM00073">
    <property type="entry name" value="HPT"/>
    <property type="match status" value="1"/>
</dbReference>
<dbReference type="InterPro" id="IPR003594">
    <property type="entry name" value="HATPase_dom"/>
</dbReference>
<dbReference type="SMART" id="SM00448">
    <property type="entry name" value="REC"/>
    <property type="match status" value="2"/>
</dbReference>
<feature type="domain" description="PAC" evidence="25">
    <location>
        <begin position="231"/>
        <end position="284"/>
    </location>
</feature>
<reference evidence="27 28" key="1">
    <citation type="submission" date="2020-08" db="EMBL/GenBank/DDBJ databases">
        <title>Genomic Encyclopedia of Type Strains, Phase IV (KMG-IV): sequencing the most valuable type-strain genomes for metagenomic binning, comparative biology and taxonomic classification.</title>
        <authorList>
            <person name="Goeker M."/>
        </authorList>
    </citation>
    <scope>NUCLEOTIDE SEQUENCE [LARGE SCALE GENOMIC DNA]</scope>
    <source>
        <strain evidence="27 28">DSM 106739</strain>
    </source>
</reference>
<feature type="modified residue" description="4-aspartylphosphate" evidence="21">
    <location>
        <position position="594"/>
    </location>
</feature>
<dbReference type="SMART" id="SM00086">
    <property type="entry name" value="PAC"/>
    <property type="match status" value="1"/>
</dbReference>
<feature type="domain" description="PAS" evidence="24">
    <location>
        <begin position="155"/>
        <end position="228"/>
    </location>
</feature>
<dbReference type="FunFam" id="3.30.565.10:FF:000010">
    <property type="entry name" value="Sensor histidine kinase RcsC"/>
    <property type="match status" value="1"/>
</dbReference>
<comment type="caution">
    <text evidence="27">The sequence shown here is derived from an EMBL/GenBank/DDBJ whole genome shotgun (WGS) entry which is preliminary data.</text>
</comment>
<dbReference type="CDD" id="cd17546">
    <property type="entry name" value="REC_hyHK_CKI1_RcsC-like"/>
    <property type="match status" value="1"/>
</dbReference>
<comment type="subcellular location">
    <subcellularLocation>
        <location evidence="3">Cell membrane</location>
        <topology evidence="3">Multi-pass membrane protein</topology>
    </subcellularLocation>
    <subcellularLocation>
        <location evidence="2">Cytoplasm</location>
    </subcellularLocation>
</comment>
<evidence type="ECO:0000256" key="10">
    <source>
        <dbReference type="ARBA" id="ARBA00022741"/>
    </source>
</evidence>
<dbReference type="Pfam" id="PF01627">
    <property type="entry name" value="Hpt"/>
    <property type="match status" value="1"/>
</dbReference>
<feature type="modified residue" description="Phosphohistidine" evidence="20">
    <location>
        <position position="896"/>
    </location>
</feature>
<comment type="function">
    <text evidence="16">Member of the two-component regulatory system BvgS/BvgA. Phosphorylates BvgA via a four-step phosphorelay in response to environmental signals.</text>
</comment>
<keyword evidence="7 21" id="KW-0597">Phosphoprotein</keyword>
<dbReference type="SUPFAM" id="SSF52172">
    <property type="entry name" value="CheY-like"/>
    <property type="match status" value="2"/>
</dbReference>
<evidence type="ECO:0000256" key="3">
    <source>
        <dbReference type="ARBA" id="ARBA00004651"/>
    </source>
</evidence>
<evidence type="ECO:0000256" key="11">
    <source>
        <dbReference type="ARBA" id="ARBA00022777"/>
    </source>
</evidence>
<evidence type="ECO:0000256" key="5">
    <source>
        <dbReference type="ARBA" id="ARBA00022475"/>
    </source>
</evidence>
<evidence type="ECO:0000259" key="22">
    <source>
        <dbReference type="PROSITE" id="PS50109"/>
    </source>
</evidence>
<dbReference type="PANTHER" id="PTHR45339:SF1">
    <property type="entry name" value="HYBRID SIGNAL TRANSDUCTION HISTIDINE KINASE J"/>
    <property type="match status" value="1"/>
</dbReference>
<evidence type="ECO:0000256" key="4">
    <source>
        <dbReference type="ARBA" id="ARBA00012438"/>
    </source>
</evidence>
<dbReference type="InterPro" id="IPR000700">
    <property type="entry name" value="PAS-assoc_C"/>
</dbReference>
<evidence type="ECO:0000259" key="25">
    <source>
        <dbReference type="PROSITE" id="PS50113"/>
    </source>
</evidence>
<protein>
    <recommendedName>
        <fullName evidence="18">Sensory/regulatory protein RpfC</fullName>
        <ecNumber evidence="4">2.7.13.3</ecNumber>
    </recommendedName>
    <alternativeName>
        <fullName evidence="19">Virulence sensor protein BvgS</fullName>
    </alternativeName>
</protein>
<dbReference type="PRINTS" id="PR00344">
    <property type="entry name" value="BCTRLSENSOR"/>
</dbReference>
<dbReference type="SUPFAM" id="SSF55785">
    <property type="entry name" value="PYP-like sensor domain (PAS domain)"/>
    <property type="match status" value="1"/>
</dbReference>
<dbReference type="PROSITE" id="PS50894">
    <property type="entry name" value="HPT"/>
    <property type="match status" value="1"/>
</dbReference>
<dbReference type="SMART" id="SM00388">
    <property type="entry name" value="HisKA"/>
    <property type="match status" value="1"/>
</dbReference>
<dbReference type="InterPro" id="IPR036097">
    <property type="entry name" value="HisK_dim/P_sf"/>
</dbReference>
<dbReference type="InterPro" id="IPR001789">
    <property type="entry name" value="Sig_transdc_resp-reg_receiver"/>
</dbReference>
<dbReference type="InterPro" id="IPR011006">
    <property type="entry name" value="CheY-like_superfamily"/>
</dbReference>
<keyword evidence="9" id="KW-0812">Transmembrane</keyword>
<dbReference type="InterPro" id="IPR013655">
    <property type="entry name" value="PAS_fold_3"/>
</dbReference>
<dbReference type="InterPro" id="IPR035965">
    <property type="entry name" value="PAS-like_dom_sf"/>
</dbReference>
<dbReference type="Pfam" id="PF00072">
    <property type="entry name" value="Response_reg"/>
    <property type="match status" value="1"/>
</dbReference>
<evidence type="ECO:0000256" key="6">
    <source>
        <dbReference type="ARBA" id="ARBA00022490"/>
    </source>
</evidence>
<dbReference type="SUPFAM" id="SSF47384">
    <property type="entry name" value="Homodimeric domain of signal transducing histidine kinase"/>
    <property type="match status" value="1"/>
</dbReference>
<dbReference type="InterPro" id="IPR004358">
    <property type="entry name" value="Sig_transdc_His_kin-like_C"/>
</dbReference>
<dbReference type="InterPro" id="IPR005467">
    <property type="entry name" value="His_kinase_dom"/>
</dbReference>
<comment type="subunit">
    <text evidence="17">At low DSF concentrations, interacts with RpfF.</text>
</comment>
<evidence type="ECO:0000256" key="15">
    <source>
        <dbReference type="ARBA" id="ARBA00023136"/>
    </source>
</evidence>
<keyword evidence="28" id="KW-1185">Reference proteome</keyword>
<evidence type="ECO:0000256" key="13">
    <source>
        <dbReference type="ARBA" id="ARBA00022989"/>
    </source>
</evidence>
<evidence type="ECO:0000256" key="16">
    <source>
        <dbReference type="ARBA" id="ARBA00058004"/>
    </source>
</evidence>
<organism evidence="27 28">
    <name type="scientific">Niveibacterium umoris</name>
    <dbReference type="NCBI Taxonomy" id="1193620"/>
    <lineage>
        <taxon>Bacteria</taxon>
        <taxon>Pseudomonadati</taxon>
        <taxon>Pseudomonadota</taxon>
        <taxon>Betaproteobacteria</taxon>
        <taxon>Rhodocyclales</taxon>
        <taxon>Rhodocyclaceae</taxon>
        <taxon>Niveibacterium</taxon>
    </lineage>
</organism>
<dbReference type="InterPro" id="IPR000014">
    <property type="entry name" value="PAS"/>
</dbReference>
<dbReference type="PROSITE" id="PS50109">
    <property type="entry name" value="HIS_KIN"/>
    <property type="match status" value="1"/>
</dbReference>
<dbReference type="Gene3D" id="3.30.565.10">
    <property type="entry name" value="Histidine kinase-like ATPase, C-terminal domain"/>
    <property type="match status" value="1"/>
</dbReference>
<dbReference type="Pfam" id="PF02518">
    <property type="entry name" value="HATPase_c"/>
    <property type="match status" value="1"/>
</dbReference>
<dbReference type="SMART" id="SM00387">
    <property type="entry name" value="HATPase_c"/>
    <property type="match status" value="1"/>
</dbReference>
<evidence type="ECO:0000256" key="19">
    <source>
        <dbReference type="ARBA" id="ARBA00070152"/>
    </source>
</evidence>
<gene>
    <name evidence="27" type="ORF">GGR36_001380</name>
</gene>
<evidence type="ECO:0000256" key="7">
    <source>
        <dbReference type="ARBA" id="ARBA00022553"/>
    </source>
</evidence>
<dbReference type="NCBIfam" id="TIGR00229">
    <property type="entry name" value="sensory_box"/>
    <property type="match status" value="1"/>
</dbReference>
<dbReference type="AlphaFoldDB" id="A0A840BKC8"/>
<evidence type="ECO:0000256" key="9">
    <source>
        <dbReference type="ARBA" id="ARBA00022692"/>
    </source>
</evidence>
<dbReference type="InterPro" id="IPR008207">
    <property type="entry name" value="Sig_transdc_His_kin_Hpt_dom"/>
</dbReference>
<evidence type="ECO:0000313" key="27">
    <source>
        <dbReference type="EMBL" id="MBB4012072.1"/>
    </source>
</evidence>
<name>A0A840BKC8_9RHOO</name>
<dbReference type="CDD" id="cd00082">
    <property type="entry name" value="HisKA"/>
    <property type="match status" value="1"/>
</dbReference>
<dbReference type="InterPro" id="IPR036890">
    <property type="entry name" value="HATPase_C_sf"/>
</dbReference>
<keyword evidence="12" id="KW-0067">ATP-binding</keyword>
<dbReference type="PANTHER" id="PTHR45339">
    <property type="entry name" value="HYBRID SIGNAL TRANSDUCTION HISTIDINE KINASE J"/>
    <property type="match status" value="1"/>
</dbReference>
<dbReference type="Gene3D" id="3.40.50.2300">
    <property type="match status" value="2"/>
</dbReference>
<evidence type="ECO:0000256" key="17">
    <source>
        <dbReference type="ARBA" id="ARBA00064003"/>
    </source>
</evidence>
<dbReference type="SUPFAM" id="SSF47226">
    <property type="entry name" value="Histidine-containing phosphotransfer domain, HPT domain"/>
    <property type="match status" value="1"/>
</dbReference>
<feature type="domain" description="HPt" evidence="26">
    <location>
        <begin position="857"/>
        <end position="953"/>
    </location>
</feature>
<keyword evidence="15" id="KW-0472">Membrane</keyword>
<sequence length="953" mass="104485">MQAAQPDDDHRNPVRTTLTSPLLARQLRRAFGVDSPQALLGVIAQEQRTAGELASGLGHLMAMVESTYQQYERDLVLRTRSLELSSRELLDANDRLREESTAQQKVLDALRDALSGLGDTRGEDAVARLDVTELASSLSALVNERRRASLLLGVTEERLKLALDSSEDGIWDWDIASGAAHFSSRWAAMLGYALEEIEPTFEAWKAMVHPDDLPAAQARLVAHLLQGASEYESEFRMRTKAGEWKWILARGKVVKRDEAGGAVRVVGTHRDITERKRFELELLNAKEAAEAANRAKSDFLANMSHEIRTPMNGIIGMTELALDTELDDEQRGYLETVKSSSEALLTIINDILDFSKIEAGRMDLEVIEYALFNAVADSIKALALRAHQKGLELIANIADDVPVRLKGDPGRLRQVVLNLVGNAIKFTEKGEIEVGVRVLEREGGFARIEFLVRDTGIGIPPEKHKTIFDEFSQADTSTTRRFGGTGLGLAISRRLVELMDGRLSVESTPGQGSCFRFTLRAEIVEEPAAQAPRPEFLGRRALLVIENRTLARCIHGWLGAAGLPVTWVSSVESAQAALKAAVDANAYYDLMLVDAALPDPGGFSLPSRFFDFGASCERFVMLLNTVNQREDADRCRRLGSRAHLVKPFSRRDLVDAALLAFGVDGSSGFSLAEFDLAAASAATEARAEPLEILLVEDNPVNQAVAQKVLERAGHRVQLANNGAEAVEYFDRENFDVILMDVQMPVMGGIEATRAIRAREARRSWAGTGLLESIPIIAMTAHAMPADRNRCLEAGMDDYVVKPLKPAELFAALKRVVRKETVTEEYYDGSRTEIEGDPFVSSGDVADLDQTRDTLEGDEAAVQMLIGVFLQDYGRSRAELLRAAEVSNWEVLSRGAHSLKSSAGIFGAATVADAALKLEIAARAQKGPESLARLADLIPELDRLASYLRREHGA</sequence>
<evidence type="ECO:0000256" key="8">
    <source>
        <dbReference type="ARBA" id="ARBA00022679"/>
    </source>
</evidence>
<dbReference type="FunFam" id="1.10.287.130:FF:000002">
    <property type="entry name" value="Two-component osmosensing histidine kinase"/>
    <property type="match status" value="1"/>
</dbReference>
<feature type="domain" description="Response regulatory" evidence="23">
    <location>
        <begin position="540"/>
        <end position="661"/>
    </location>
</feature>
<dbReference type="GO" id="GO:0005524">
    <property type="term" value="F:ATP binding"/>
    <property type="evidence" value="ECO:0007669"/>
    <property type="project" value="UniProtKB-KW"/>
</dbReference>
<dbReference type="GO" id="GO:0005886">
    <property type="term" value="C:plasma membrane"/>
    <property type="evidence" value="ECO:0007669"/>
    <property type="project" value="UniProtKB-SubCell"/>
</dbReference>
<dbReference type="GO" id="GO:0005737">
    <property type="term" value="C:cytoplasm"/>
    <property type="evidence" value="ECO:0007669"/>
    <property type="project" value="UniProtKB-SubCell"/>
</dbReference>
<proteinExistence type="predicted"/>
<dbReference type="GO" id="GO:0032991">
    <property type="term" value="C:protein-containing complex"/>
    <property type="evidence" value="ECO:0007669"/>
    <property type="project" value="UniProtKB-ARBA"/>
</dbReference>
<evidence type="ECO:0000256" key="2">
    <source>
        <dbReference type="ARBA" id="ARBA00004496"/>
    </source>
</evidence>
<dbReference type="Proteomes" id="UP000561045">
    <property type="component" value="Unassembled WGS sequence"/>
</dbReference>
<evidence type="ECO:0000256" key="12">
    <source>
        <dbReference type="ARBA" id="ARBA00022840"/>
    </source>
</evidence>
<evidence type="ECO:0000256" key="18">
    <source>
        <dbReference type="ARBA" id="ARBA00068150"/>
    </source>
</evidence>
<keyword evidence="13" id="KW-1133">Transmembrane helix</keyword>
<dbReference type="Pfam" id="PF08447">
    <property type="entry name" value="PAS_3"/>
    <property type="match status" value="1"/>
</dbReference>
<dbReference type="Gene3D" id="1.20.120.160">
    <property type="entry name" value="HPT domain"/>
    <property type="match status" value="1"/>
</dbReference>
<evidence type="ECO:0000259" key="24">
    <source>
        <dbReference type="PROSITE" id="PS50112"/>
    </source>
</evidence>
<keyword evidence="5" id="KW-1003">Cell membrane</keyword>
<dbReference type="PROSITE" id="PS50112">
    <property type="entry name" value="PAS"/>
    <property type="match status" value="1"/>
</dbReference>
<accession>A0A840BKC8</accession>
<comment type="catalytic activity">
    <reaction evidence="1">
        <text>ATP + protein L-histidine = ADP + protein N-phospho-L-histidine.</text>
        <dbReference type="EC" id="2.7.13.3"/>
    </reaction>
</comment>
<dbReference type="PROSITE" id="PS50110">
    <property type="entry name" value="RESPONSE_REGULATORY"/>
    <property type="match status" value="2"/>
</dbReference>
<dbReference type="RefSeq" id="WP_183633488.1">
    <property type="nucleotide sequence ID" value="NZ_BAABLE010000011.1"/>
</dbReference>
<dbReference type="InterPro" id="IPR001610">
    <property type="entry name" value="PAC"/>
</dbReference>
<dbReference type="InterPro" id="IPR003661">
    <property type="entry name" value="HisK_dim/P_dom"/>
</dbReference>
<dbReference type="SMART" id="SM00091">
    <property type="entry name" value="PAS"/>
    <property type="match status" value="1"/>
</dbReference>
<dbReference type="CDD" id="cd00130">
    <property type="entry name" value="PAS"/>
    <property type="match status" value="1"/>
</dbReference>
<feature type="domain" description="Histidine kinase" evidence="22">
    <location>
        <begin position="302"/>
        <end position="523"/>
    </location>
</feature>